<keyword evidence="4" id="KW-1185">Reference proteome</keyword>
<dbReference type="AlphaFoldDB" id="A0A7X6M0V9"/>
<dbReference type="PANTHER" id="PTHR40763:SF4">
    <property type="entry name" value="DUF1707 DOMAIN-CONTAINING PROTEIN"/>
    <property type="match status" value="1"/>
</dbReference>
<evidence type="ECO:0000313" key="4">
    <source>
        <dbReference type="Proteomes" id="UP000523447"/>
    </source>
</evidence>
<keyword evidence="1" id="KW-1133">Transmembrane helix</keyword>
<evidence type="ECO:0000259" key="2">
    <source>
        <dbReference type="Pfam" id="PF08044"/>
    </source>
</evidence>
<dbReference type="PANTHER" id="PTHR40763">
    <property type="entry name" value="MEMBRANE PROTEIN-RELATED"/>
    <property type="match status" value="1"/>
</dbReference>
<reference evidence="3 4" key="1">
    <citation type="submission" date="2020-04" db="EMBL/GenBank/DDBJ databases">
        <title>MicrobeNet Type strains.</title>
        <authorList>
            <person name="Nicholson A.C."/>
        </authorList>
    </citation>
    <scope>NUCLEOTIDE SEQUENCE [LARGE SCALE GENOMIC DNA]</scope>
    <source>
        <strain evidence="3 4">DSM 44445</strain>
    </source>
</reference>
<proteinExistence type="predicted"/>
<evidence type="ECO:0000313" key="3">
    <source>
        <dbReference type="EMBL" id="NKY88245.1"/>
    </source>
</evidence>
<keyword evidence="1" id="KW-0472">Membrane</keyword>
<sequence>MTDFDPAVFGPPGVRVGTAERERAAAALGDHFAAGRLDLDEYDERVRRAYAAKTAADLLELFADLPRPAPPAPALPPPRRSRPRAFVPALVVAVLVFAVAVAATTHMVPFFVFPVLFFLFIRSQRGFGPPGFGGHRHHRI</sequence>
<organism evidence="3 4">
    <name type="scientific">Nocardia veterana</name>
    <dbReference type="NCBI Taxonomy" id="132249"/>
    <lineage>
        <taxon>Bacteria</taxon>
        <taxon>Bacillati</taxon>
        <taxon>Actinomycetota</taxon>
        <taxon>Actinomycetes</taxon>
        <taxon>Mycobacteriales</taxon>
        <taxon>Nocardiaceae</taxon>
        <taxon>Nocardia</taxon>
    </lineage>
</organism>
<protein>
    <submittedName>
        <fullName evidence="3">DUF1707 domain-containing protein</fullName>
    </submittedName>
</protein>
<dbReference type="Pfam" id="PF08044">
    <property type="entry name" value="DUF1707"/>
    <property type="match status" value="1"/>
</dbReference>
<gene>
    <name evidence="3" type="ORF">HGA07_21810</name>
</gene>
<name>A0A7X6M0V9_9NOCA</name>
<accession>A0A7X6M0V9</accession>
<feature type="transmembrane region" description="Helical" evidence="1">
    <location>
        <begin position="89"/>
        <end position="121"/>
    </location>
</feature>
<dbReference type="InterPro" id="IPR012551">
    <property type="entry name" value="DUF1707_SHOCT-like"/>
</dbReference>
<keyword evidence="1" id="KW-0812">Transmembrane</keyword>
<dbReference type="EMBL" id="JAAXPE010000027">
    <property type="protein sequence ID" value="NKY88245.1"/>
    <property type="molecule type" value="Genomic_DNA"/>
</dbReference>
<feature type="domain" description="DUF1707" evidence="2">
    <location>
        <begin position="14"/>
        <end position="66"/>
    </location>
</feature>
<dbReference type="Proteomes" id="UP000523447">
    <property type="component" value="Unassembled WGS sequence"/>
</dbReference>
<comment type="caution">
    <text evidence="3">The sequence shown here is derived from an EMBL/GenBank/DDBJ whole genome shotgun (WGS) entry which is preliminary data.</text>
</comment>
<evidence type="ECO:0000256" key="1">
    <source>
        <dbReference type="SAM" id="Phobius"/>
    </source>
</evidence>